<feature type="non-terminal residue" evidence="1">
    <location>
        <position position="1"/>
    </location>
</feature>
<protein>
    <submittedName>
        <fullName evidence="1">Uncharacterized protein</fullName>
    </submittedName>
</protein>
<gene>
    <name evidence="1" type="ORF">METZ01_LOCUS184446</name>
</gene>
<accession>A0A382D0K3</accession>
<name>A0A382D0K3_9ZZZZ</name>
<dbReference type="EMBL" id="UINC01036910">
    <property type="protein sequence ID" value="SVB31592.1"/>
    <property type="molecule type" value="Genomic_DNA"/>
</dbReference>
<reference evidence="1" key="1">
    <citation type="submission" date="2018-05" db="EMBL/GenBank/DDBJ databases">
        <authorList>
            <person name="Lanie J.A."/>
            <person name="Ng W.-L."/>
            <person name="Kazmierczak K.M."/>
            <person name="Andrzejewski T.M."/>
            <person name="Davidsen T.M."/>
            <person name="Wayne K.J."/>
            <person name="Tettelin H."/>
            <person name="Glass J.I."/>
            <person name="Rusch D."/>
            <person name="Podicherti R."/>
            <person name="Tsui H.-C.T."/>
            <person name="Winkler M.E."/>
        </authorList>
    </citation>
    <scope>NUCLEOTIDE SEQUENCE</scope>
</reference>
<organism evidence="1">
    <name type="scientific">marine metagenome</name>
    <dbReference type="NCBI Taxonomy" id="408172"/>
    <lineage>
        <taxon>unclassified sequences</taxon>
        <taxon>metagenomes</taxon>
        <taxon>ecological metagenomes</taxon>
    </lineage>
</organism>
<dbReference type="AlphaFoldDB" id="A0A382D0K3"/>
<sequence>GLRNSAFPRILQPVSLEGPFNLIKGVLPIASTKLL</sequence>
<evidence type="ECO:0000313" key="1">
    <source>
        <dbReference type="EMBL" id="SVB31592.1"/>
    </source>
</evidence>
<proteinExistence type="predicted"/>